<dbReference type="CDD" id="cd12148">
    <property type="entry name" value="fungal_TF_MHR"/>
    <property type="match status" value="1"/>
</dbReference>
<keyword evidence="2" id="KW-0539">Nucleus</keyword>
<dbReference type="AlphaFoldDB" id="A0A3D8Q8S9"/>
<accession>A0A3D8Q8S9</accession>
<organism evidence="5 6">
    <name type="scientific">Coleophoma cylindrospora</name>
    <dbReference type="NCBI Taxonomy" id="1849047"/>
    <lineage>
        <taxon>Eukaryota</taxon>
        <taxon>Fungi</taxon>
        <taxon>Dikarya</taxon>
        <taxon>Ascomycota</taxon>
        <taxon>Pezizomycotina</taxon>
        <taxon>Leotiomycetes</taxon>
        <taxon>Helotiales</taxon>
        <taxon>Dermateaceae</taxon>
        <taxon>Coleophoma</taxon>
    </lineage>
</organism>
<feature type="region of interest" description="Disordered" evidence="3">
    <location>
        <begin position="49"/>
        <end position="114"/>
    </location>
</feature>
<dbReference type="Pfam" id="PF00172">
    <property type="entry name" value="Zn_clus"/>
    <property type="match status" value="1"/>
</dbReference>
<dbReference type="Gene3D" id="4.10.240.10">
    <property type="entry name" value="Zn(2)-C6 fungal-type DNA-binding domain"/>
    <property type="match status" value="1"/>
</dbReference>
<dbReference type="SUPFAM" id="SSF57701">
    <property type="entry name" value="Zn2/Cys6 DNA-binding domain"/>
    <property type="match status" value="1"/>
</dbReference>
<comment type="caution">
    <text evidence="5">The sequence shown here is derived from an EMBL/GenBank/DDBJ whole genome shotgun (WGS) entry which is preliminary data.</text>
</comment>
<name>A0A3D8Q8S9_9HELO</name>
<feature type="compositionally biased region" description="Polar residues" evidence="3">
    <location>
        <begin position="70"/>
        <end position="97"/>
    </location>
</feature>
<evidence type="ECO:0000256" key="1">
    <source>
        <dbReference type="ARBA" id="ARBA00022723"/>
    </source>
</evidence>
<dbReference type="EMBL" id="PDLM01000018">
    <property type="protein sequence ID" value="RDW58226.1"/>
    <property type="molecule type" value="Genomic_DNA"/>
</dbReference>
<dbReference type="GO" id="GO:0008270">
    <property type="term" value="F:zinc ion binding"/>
    <property type="evidence" value="ECO:0007669"/>
    <property type="project" value="InterPro"/>
</dbReference>
<dbReference type="Pfam" id="PF04082">
    <property type="entry name" value="Fungal_trans"/>
    <property type="match status" value="1"/>
</dbReference>
<dbReference type="CDD" id="cd00067">
    <property type="entry name" value="GAL4"/>
    <property type="match status" value="1"/>
</dbReference>
<dbReference type="Proteomes" id="UP000256645">
    <property type="component" value="Unassembled WGS sequence"/>
</dbReference>
<dbReference type="OrthoDB" id="39175at2759"/>
<feature type="domain" description="Zn(2)-C6 fungal-type" evidence="4">
    <location>
        <begin position="17"/>
        <end position="46"/>
    </location>
</feature>
<evidence type="ECO:0000256" key="3">
    <source>
        <dbReference type="SAM" id="MobiDB-lite"/>
    </source>
</evidence>
<dbReference type="SMART" id="SM00906">
    <property type="entry name" value="Fungal_trans"/>
    <property type="match status" value="1"/>
</dbReference>
<dbReference type="PROSITE" id="PS50048">
    <property type="entry name" value="ZN2_CY6_FUNGAL_2"/>
    <property type="match status" value="1"/>
</dbReference>
<keyword evidence="6" id="KW-1185">Reference proteome</keyword>
<dbReference type="InterPro" id="IPR001138">
    <property type="entry name" value="Zn2Cys6_DnaBD"/>
</dbReference>
<proteinExistence type="predicted"/>
<dbReference type="GO" id="GO:0006351">
    <property type="term" value="P:DNA-templated transcription"/>
    <property type="evidence" value="ECO:0007669"/>
    <property type="project" value="InterPro"/>
</dbReference>
<dbReference type="PANTHER" id="PTHR46910:SF25">
    <property type="entry name" value="ABC-TRANSPORTER-REGULATING TRANSCRIPTION FACTOR"/>
    <property type="match status" value="1"/>
</dbReference>
<dbReference type="InterPro" id="IPR007219">
    <property type="entry name" value="XnlR_reg_dom"/>
</dbReference>
<dbReference type="GO" id="GO:0003677">
    <property type="term" value="F:DNA binding"/>
    <property type="evidence" value="ECO:0007669"/>
    <property type="project" value="InterPro"/>
</dbReference>
<dbReference type="PROSITE" id="PS00463">
    <property type="entry name" value="ZN2_CY6_FUNGAL_1"/>
    <property type="match status" value="1"/>
</dbReference>
<keyword evidence="1" id="KW-0479">Metal-binding</keyword>
<protein>
    <recommendedName>
        <fullName evidence="4">Zn(2)-C6 fungal-type domain-containing protein</fullName>
    </recommendedName>
</protein>
<dbReference type="InterPro" id="IPR036864">
    <property type="entry name" value="Zn2-C6_fun-type_DNA-bd_sf"/>
</dbReference>
<dbReference type="SMART" id="SM00066">
    <property type="entry name" value="GAL4"/>
    <property type="match status" value="1"/>
</dbReference>
<reference evidence="5 6" key="1">
    <citation type="journal article" date="2018" name="IMA Fungus">
        <title>IMA Genome-F 9: Draft genome sequence of Annulohypoxylon stygium, Aspergillus mulundensis, Berkeleyomyces basicola (syn. Thielaviopsis basicola), Ceratocystis smalleyi, two Cercospora beticola strains, Coleophoma cylindrospora, Fusarium fracticaudum, Phialophora cf. hyalina, and Morchella septimelata.</title>
        <authorList>
            <person name="Wingfield B.D."/>
            <person name="Bills G.F."/>
            <person name="Dong Y."/>
            <person name="Huang W."/>
            <person name="Nel W.J."/>
            <person name="Swalarsk-Parry B.S."/>
            <person name="Vaghefi N."/>
            <person name="Wilken P.M."/>
            <person name="An Z."/>
            <person name="de Beer Z.W."/>
            <person name="De Vos L."/>
            <person name="Chen L."/>
            <person name="Duong T.A."/>
            <person name="Gao Y."/>
            <person name="Hammerbacher A."/>
            <person name="Kikkert J.R."/>
            <person name="Li Y."/>
            <person name="Li H."/>
            <person name="Li K."/>
            <person name="Li Q."/>
            <person name="Liu X."/>
            <person name="Ma X."/>
            <person name="Naidoo K."/>
            <person name="Pethybridge S.J."/>
            <person name="Sun J."/>
            <person name="Steenkamp E.T."/>
            <person name="van der Nest M.A."/>
            <person name="van Wyk S."/>
            <person name="Wingfield M.J."/>
            <person name="Xiong C."/>
            <person name="Yue Q."/>
            <person name="Zhang X."/>
        </authorList>
    </citation>
    <scope>NUCLEOTIDE SEQUENCE [LARGE SCALE GENOMIC DNA]</scope>
    <source>
        <strain evidence="5 6">BP6252</strain>
    </source>
</reference>
<dbReference type="InterPro" id="IPR050987">
    <property type="entry name" value="AtrR-like"/>
</dbReference>
<dbReference type="PANTHER" id="PTHR46910">
    <property type="entry name" value="TRANSCRIPTION FACTOR PDR1"/>
    <property type="match status" value="1"/>
</dbReference>
<evidence type="ECO:0000259" key="4">
    <source>
        <dbReference type="PROSITE" id="PS50048"/>
    </source>
</evidence>
<evidence type="ECO:0000313" key="5">
    <source>
        <dbReference type="EMBL" id="RDW58226.1"/>
    </source>
</evidence>
<gene>
    <name evidence="5" type="ORF">BP6252_13637</name>
</gene>
<sequence>MSTGSSELIARPRLQTACTQCRVRKVRCEGSQPCANCVDRGEHCEYAPARSRKRHREPSEHINRKAGAAATSTPQPKTRTSQVQENDTPPSLPSRSSDVPGISPNHQGKHRAESEILIVPDRAAVMRLQNEGQIDKLASSISNSTGHADVNMATHCENGQAQQSPNWQYHGPSSFLSICSFPGIDWVSSVTMQPGFSKTARGLSMMLNHRLASCPKISQNLIAEPDQETAWVFCRAYFQHSFEARLGVVFRPAFETRLRLHFMPSGDDFEDPAWFALRNTVYASGCRIHMSQSNSSFLDTQACAWKYFEKALSVHSELLFSATGLTAVEALAAMSYFVEGITAPGIEYMLCSSALRLAQSKGLHRQPATVWNLPAEEIQRRNWLFWAIYIYEKHIASRSGRPSAIDDHDISCAMPTSSPDATNVNLEFFNSVVQHARLSSLIIRTLATADAFQKPAEDLMRTTQELYEKLQSWRHSLPSELEPTAAFIPHKLPVGLSKDCLLYIRYAYAGSIIAIHSMFTMPWNKTVFDHLHSPEIYNQVALSTVRVVESTRSIILSTNYIELSAFTPIWLVDLFSNAETAF</sequence>
<evidence type="ECO:0000256" key="2">
    <source>
        <dbReference type="ARBA" id="ARBA00023242"/>
    </source>
</evidence>
<dbReference type="GO" id="GO:0000981">
    <property type="term" value="F:DNA-binding transcription factor activity, RNA polymerase II-specific"/>
    <property type="evidence" value="ECO:0007669"/>
    <property type="project" value="InterPro"/>
</dbReference>
<evidence type="ECO:0000313" key="6">
    <source>
        <dbReference type="Proteomes" id="UP000256645"/>
    </source>
</evidence>